<dbReference type="Gene3D" id="3.40.50.1820">
    <property type="entry name" value="alpha/beta hydrolase"/>
    <property type="match status" value="1"/>
</dbReference>
<dbReference type="SUPFAM" id="SSF53474">
    <property type="entry name" value="alpha/beta-Hydrolases"/>
    <property type="match status" value="1"/>
</dbReference>
<name>K8EJW5_9CHLO</name>
<feature type="compositionally biased region" description="Gly residues" evidence="1">
    <location>
        <begin position="214"/>
        <end position="224"/>
    </location>
</feature>
<feature type="region of interest" description="Disordered" evidence="1">
    <location>
        <begin position="200"/>
        <end position="224"/>
    </location>
</feature>
<organism evidence="3 4">
    <name type="scientific">Bathycoccus prasinos</name>
    <dbReference type="NCBI Taxonomy" id="41875"/>
    <lineage>
        <taxon>Eukaryota</taxon>
        <taxon>Viridiplantae</taxon>
        <taxon>Chlorophyta</taxon>
        <taxon>Mamiellophyceae</taxon>
        <taxon>Mamiellales</taxon>
        <taxon>Bathycoccaceae</taxon>
        <taxon>Bathycoccus</taxon>
    </lineage>
</organism>
<dbReference type="STRING" id="41875.K8EJW5"/>
<sequence length="421" mass="46061">MHRRRRQIDLVLSKLLASSSSSSSVRLPRRHFWAAAAAELGGSHGGKKGKGTTFLSKSLSTSSNPQKQRAAGAAQDDIQSTLRRVNRRISLGVDSVTSGEVAKANAKWVDKEEEGKGENLLGKRPPIAAAGTAGAAVAEDFDDDSVVVRANNATTTMIFLHGFGDTAPQWEAFARTLVRGMEEYVDVVLPSAPKRYYATNANEEEDEEETSSSGGNGKKTQGSGGELFSGRAWFAPRLLPSRTDYESILAEYEDLLDENQAELEKRSFSCDGMRDSFERLKRLVENEYPREVILSGFSQGAAMAVSLMCSGDQKPKNLVGCLSFRGYLPRKPDEMKVGNETTSRTSEESDDTTGVNNKNVLLMLAGESDPLVPVRWTKEAKVKAESLGLDVQAFFSEGYGHNVTSDDIYRARSWLRSRVVL</sequence>
<dbReference type="InterPro" id="IPR005645">
    <property type="entry name" value="FSH-like_dom"/>
</dbReference>
<dbReference type="RefSeq" id="XP_007510147.1">
    <property type="nucleotide sequence ID" value="XM_007510085.1"/>
</dbReference>
<keyword evidence="4" id="KW-1185">Reference proteome</keyword>
<dbReference type="InterPro" id="IPR029058">
    <property type="entry name" value="AB_hydrolase_fold"/>
</dbReference>
<accession>K8EJW5</accession>
<feature type="compositionally biased region" description="Low complexity" evidence="1">
    <location>
        <begin position="51"/>
        <end position="63"/>
    </location>
</feature>
<evidence type="ECO:0000313" key="4">
    <source>
        <dbReference type="Proteomes" id="UP000198341"/>
    </source>
</evidence>
<dbReference type="GeneID" id="19012930"/>
<dbReference type="EMBL" id="FO082268">
    <property type="protein sequence ID" value="CCO18492.1"/>
    <property type="molecule type" value="Genomic_DNA"/>
</dbReference>
<proteinExistence type="predicted"/>
<dbReference type="KEGG" id="bpg:Bathy11g02500"/>
<dbReference type="PANTHER" id="PTHR10655:SF17">
    <property type="entry name" value="LYSOPHOSPHOLIPASE-LIKE PROTEIN 1"/>
    <property type="match status" value="1"/>
</dbReference>
<reference evidence="3 4" key="1">
    <citation type="submission" date="2011-10" db="EMBL/GenBank/DDBJ databases">
        <authorList>
            <person name="Genoscope - CEA"/>
        </authorList>
    </citation>
    <scope>NUCLEOTIDE SEQUENCE [LARGE SCALE GENOMIC DNA]</scope>
    <source>
        <strain evidence="3 4">RCC 1105</strain>
    </source>
</reference>
<dbReference type="PANTHER" id="PTHR10655">
    <property type="entry name" value="LYSOPHOSPHOLIPASE-RELATED"/>
    <property type="match status" value="1"/>
</dbReference>
<dbReference type="AlphaFoldDB" id="K8EJW5"/>
<dbReference type="Pfam" id="PF03959">
    <property type="entry name" value="FSH1"/>
    <property type="match status" value="1"/>
</dbReference>
<gene>
    <name evidence="3" type="ordered locus">Bathy11g02500</name>
</gene>
<dbReference type="OrthoDB" id="2418081at2759"/>
<dbReference type="Proteomes" id="UP000198341">
    <property type="component" value="Chromosome 11"/>
</dbReference>
<evidence type="ECO:0000313" key="3">
    <source>
        <dbReference type="EMBL" id="CCO18492.1"/>
    </source>
</evidence>
<feature type="region of interest" description="Disordered" evidence="1">
    <location>
        <begin position="333"/>
        <end position="353"/>
    </location>
</feature>
<dbReference type="InterPro" id="IPR050565">
    <property type="entry name" value="LYPA1-2/EST-like"/>
</dbReference>
<protein>
    <recommendedName>
        <fullName evidence="2">Serine hydrolase domain-containing protein</fullName>
    </recommendedName>
</protein>
<feature type="domain" description="Serine hydrolase" evidence="2">
    <location>
        <begin position="155"/>
        <end position="332"/>
    </location>
</feature>
<evidence type="ECO:0000259" key="2">
    <source>
        <dbReference type="Pfam" id="PF03959"/>
    </source>
</evidence>
<feature type="region of interest" description="Disordered" evidence="1">
    <location>
        <begin position="41"/>
        <end position="76"/>
    </location>
</feature>
<evidence type="ECO:0000256" key="1">
    <source>
        <dbReference type="SAM" id="MobiDB-lite"/>
    </source>
</evidence>